<dbReference type="SUPFAM" id="SSF47473">
    <property type="entry name" value="EF-hand"/>
    <property type="match status" value="1"/>
</dbReference>
<dbReference type="InterPro" id="IPR002048">
    <property type="entry name" value="EF_hand_dom"/>
</dbReference>
<dbReference type="PANTHER" id="PTHR23048:SF0">
    <property type="entry name" value="CALMODULIN LIKE 3"/>
    <property type="match status" value="1"/>
</dbReference>
<keyword evidence="2" id="KW-0106">Calcium</keyword>
<dbReference type="PROSITE" id="PS50222">
    <property type="entry name" value="EF_HAND_2"/>
    <property type="match status" value="3"/>
</dbReference>
<proteinExistence type="predicted"/>
<dbReference type="OrthoDB" id="26525at2759"/>
<dbReference type="EMBL" id="JXTC01000047">
    <property type="protein sequence ID" value="PON94988.1"/>
    <property type="molecule type" value="Genomic_DNA"/>
</dbReference>
<reference evidence="5" key="1">
    <citation type="submission" date="2016-06" db="EMBL/GenBank/DDBJ databases">
        <title>Parallel loss of symbiosis genes in relatives of nitrogen-fixing non-legume Parasponia.</title>
        <authorList>
            <person name="Van Velzen R."/>
            <person name="Holmer R."/>
            <person name="Bu F."/>
            <person name="Rutten L."/>
            <person name="Van Zeijl A."/>
            <person name="Liu W."/>
            <person name="Santuari L."/>
            <person name="Cao Q."/>
            <person name="Sharma T."/>
            <person name="Shen D."/>
            <person name="Roswanjaya Y."/>
            <person name="Wardhani T."/>
            <person name="Kalhor M.S."/>
            <person name="Jansen J."/>
            <person name="Van den Hoogen J."/>
            <person name="Gungor B."/>
            <person name="Hartog M."/>
            <person name="Hontelez J."/>
            <person name="Verver J."/>
            <person name="Yang W.-C."/>
            <person name="Schijlen E."/>
            <person name="Repin R."/>
            <person name="Schilthuizen M."/>
            <person name="Schranz E."/>
            <person name="Heidstra R."/>
            <person name="Miyata K."/>
            <person name="Fedorova E."/>
            <person name="Kohlen W."/>
            <person name="Bisseling T."/>
            <person name="Smit S."/>
            <person name="Geurts R."/>
        </authorList>
    </citation>
    <scope>NUCLEOTIDE SEQUENCE [LARGE SCALE GENOMIC DNA]</scope>
    <source>
        <strain evidence="5">cv. RG33-2</strain>
    </source>
</reference>
<accession>A0A2P5FB33</accession>
<dbReference type="InterPro" id="IPR050230">
    <property type="entry name" value="CALM/Myosin/TropC-like"/>
</dbReference>
<organism evidence="4 5">
    <name type="scientific">Trema orientale</name>
    <name type="common">Charcoal tree</name>
    <name type="synonym">Celtis orientalis</name>
    <dbReference type="NCBI Taxonomy" id="63057"/>
    <lineage>
        <taxon>Eukaryota</taxon>
        <taxon>Viridiplantae</taxon>
        <taxon>Streptophyta</taxon>
        <taxon>Embryophyta</taxon>
        <taxon>Tracheophyta</taxon>
        <taxon>Spermatophyta</taxon>
        <taxon>Magnoliopsida</taxon>
        <taxon>eudicotyledons</taxon>
        <taxon>Gunneridae</taxon>
        <taxon>Pentapetalae</taxon>
        <taxon>rosids</taxon>
        <taxon>fabids</taxon>
        <taxon>Rosales</taxon>
        <taxon>Cannabaceae</taxon>
        <taxon>Trema</taxon>
    </lineage>
</organism>
<protein>
    <submittedName>
        <fullName evidence="4">Parvalbumin</fullName>
    </submittedName>
</protein>
<dbReference type="FunFam" id="1.10.238.10:FF:000178">
    <property type="entry name" value="Calmodulin-2 A"/>
    <property type="match status" value="1"/>
</dbReference>
<dbReference type="SMART" id="SM00054">
    <property type="entry name" value="EFh"/>
    <property type="match status" value="3"/>
</dbReference>
<dbReference type="GO" id="GO:0016460">
    <property type="term" value="C:myosin II complex"/>
    <property type="evidence" value="ECO:0007669"/>
    <property type="project" value="TreeGrafter"/>
</dbReference>
<dbReference type="InterPro" id="IPR011992">
    <property type="entry name" value="EF-hand-dom_pair"/>
</dbReference>
<dbReference type="Gene3D" id="1.10.238.10">
    <property type="entry name" value="EF-hand"/>
    <property type="match status" value="2"/>
</dbReference>
<dbReference type="AlphaFoldDB" id="A0A2P5FB33"/>
<feature type="domain" description="EF-hand" evidence="3">
    <location>
        <begin position="80"/>
        <end position="115"/>
    </location>
</feature>
<dbReference type="InterPro" id="IPR018247">
    <property type="entry name" value="EF_Hand_1_Ca_BS"/>
</dbReference>
<dbReference type="InParanoid" id="A0A2P5FB33"/>
<sequence length="115" mass="13242">MVDALTENQIAEFREAFSLIDKDSDGFVTMEELTGIILSLDEHPSKDEIRDMINEVDFDGNGTIDFDEFLNIMARKMKENVAEELKEAFKVFDRNQDGYISANEVKIHSLYNLQD</sequence>
<evidence type="ECO:0000259" key="3">
    <source>
        <dbReference type="PROSITE" id="PS50222"/>
    </source>
</evidence>
<evidence type="ECO:0000256" key="2">
    <source>
        <dbReference type="ARBA" id="ARBA00022837"/>
    </source>
</evidence>
<keyword evidence="5" id="KW-1185">Reference proteome</keyword>
<comment type="caution">
    <text evidence="4">The sequence shown here is derived from an EMBL/GenBank/DDBJ whole genome shotgun (WGS) entry which is preliminary data.</text>
</comment>
<feature type="domain" description="EF-hand" evidence="3">
    <location>
        <begin position="44"/>
        <end position="79"/>
    </location>
</feature>
<feature type="domain" description="EF-hand" evidence="3">
    <location>
        <begin position="8"/>
        <end position="43"/>
    </location>
</feature>
<dbReference type="Pfam" id="PF13499">
    <property type="entry name" value="EF-hand_7"/>
    <property type="match status" value="1"/>
</dbReference>
<dbReference type="CDD" id="cd00051">
    <property type="entry name" value="EFh"/>
    <property type="match status" value="2"/>
</dbReference>
<evidence type="ECO:0000313" key="4">
    <source>
        <dbReference type="EMBL" id="PON94988.1"/>
    </source>
</evidence>
<gene>
    <name evidence="4" type="ORF">TorRG33x02_091870</name>
</gene>
<dbReference type="PROSITE" id="PS00018">
    <property type="entry name" value="EF_HAND_1"/>
    <property type="match status" value="3"/>
</dbReference>
<dbReference type="Proteomes" id="UP000237000">
    <property type="component" value="Unassembled WGS sequence"/>
</dbReference>
<evidence type="ECO:0000256" key="1">
    <source>
        <dbReference type="ARBA" id="ARBA00022737"/>
    </source>
</evidence>
<dbReference type="Pfam" id="PF13405">
    <property type="entry name" value="EF-hand_6"/>
    <property type="match status" value="1"/>
</dbReference>
<evidence type="ECO:0000313" key="5">
    <source>
        <dbReference type="Proteomes" id="UP000237000"/>
    </source>
</evidence>
<keyword evidence="1" id="KW-0677">Repeat</keyword>
<dbReference type="STRING" id="63057.A0A2P5FB33"/>
<dbReference type="PANTHER" id="PTHR23048">
    <property type="entry name" value="MYOSIN LIGHT CHAIN 1, 3"/>
    <property type="match status" value="1"/>
</dbReference>
<name>A0A2P5FB33_TREOI</name>
<dbReference type="GO" id="GO:0005509">
    <property type="term" value="F:calcium ion binding"/>
    <property type="evidence" value="ECO:0007669"/>
    <property type="project" value="InterPro"/>
</dbReference>